<dbReference type="SUPFAM" id="SSF117143">
    <property type="entry name" value="Flagellar hook protein flgE"/>
    <property type="match status" value="1"/>
</dbReference>
<proteinExistence type="inferred from homology"/>
<keyword evidence="6" id="KW-0282">Flagellum</keyword>
<organism evidence="6 7">
    <name type="scientific">Alteribacter lacisalsi</name>
    <dbReference type="NCBI Taxonomy" id="2045244"/>
    <lineage>
        <taxon>Bacteria</taxon>
        <taxon>Bacillati</taxon>
        <taxon>Bacillota</taxon>
        <taxon>Bacilli</taxon>
        <taxon>Bacillales</taxon>
        <taxon>Bacillaceae</taxon>
        <taxon>Alteribacter</taxon>
    </lineage>
</organism>
<dbReference type="AlphaFoldDB" id="A0A2W0HGZ0"/>
<dbReference type="PANTHER" id="PTHR30435:SF19">
    <property type="entry name" value="FLAGELLAR BASAL-BODY ROD PROTEIN FLGG"/>
    <property type="match status" value="1"/>
</dbReference>
<dbReference type="InterPro" id="IPR037925">
    <property type="entry name" value="FlgE/F/G-like"/>
</dbReference>
<keyword evidence="6" id="KW-0969">Cilium</keyword>
<comment type="caution">
    <text evidence="6">The sequence shown here is derived from an EMBL/GenBank/DDBJ whole genome shotgun (WGS) entry which is preliminary data.</text>
</comment>
<dbReference type="Proteomes" id="UP000248066">
    <property type="component" value="Unassembled WGS sequence"/>
</dbReference>
<dbReference type="InterPro" id="IPR010930">
    <property type="entry name" value="Flg_bb/hook_C_dom"/>
</dbReference>
<keyword evidence="2" id="KW-0975">Bacterial flagellum</keyword>
<dbReference type="InterPro" id="IPR020013">
    <property type="entry name" value="Flagellar_FlgE/F/G"/>
</dbReference>
<dbReference type="InterPro" id="IPR019776">
    <property type="entry name" value="Flagellar_basal_body_rod_CS"/>
</dbReference>
<comment type="subcellular location">
    <subcellularLocation>
        <location evidence="2">Bacterial flagellum basal body</location>
    </subcellularLocation>
</comment>
<dbReference type="OrthoDB" id="9804559at2"/>
<feature type="domain" description="Flagellar basal-body/hook protein C-terminal" evidence="4">
    <location>
        <begin position="230"/>
        <end position="274"/>
    </location>
</feature>
<dbReference type="Pfam" id="PF00460">
    <property type="entry name" value="Flg_bb_rod"/>
    <property type="match status" value="1"/>
</dbReference>
<keyword evidence="6" id="KW-0966">Cell projection</keyword>
<dbReference type="GO" id="GO:0009425">
    <property type="term" value="C:bacterial-type flagellum basal body"/>
    <property type="evidence" value="ECO:0007669"/>
    <property type="project" value="UniProtKB-SubCell"/>
</dbReference>
<evidence type="ECO:0000256" key="2">
    <source>
        <dbReference type="RuleBase" id="RU362116"/>
    </source>
</evidence>
<comment type="similarity">
    <text evidence="1 2">Belongs to the flagella basal body rod proteins family.</text>
</comment>
<dbReference type="RefSeq" id="WP_110521334.1">
    <property type="nucleotide sequence ID" value="NZ_PDOF01000003.1"/>
</dbReference>
<evidence type="ECO:0000259" key="3">
    <source>
        <dbReference type="Pfam" id="PF00460"/>
    </source>
</evidence>
<dbReference type="EMBL" id="PDOF01000003">
    <property type="protein sequence ID" value="PYZ96059.1"/>
    <property type="molecule type" value="Genomic_DNA"/>
</dbReference>
<evidence type="ECO:0000256" key="1">
    <source>
        <dbReference type="ARBA" id="ARBA00009677"/>
    </source>
</evidence>
<feature type="domain" description="Flagellar basal body rod protein N-terminal" evidence="3">
    <location>
        <begin position="8"/>
        <end position="34"/>
    </location>
</feature>
<dbReference type="Pfam" id="PF06429">
    <property type="entry name" value="Flg_bbr_C"/>
    <property type="match status" value="1"/>
</dbReference>
<sequence>MNQSMINAAVTLGQLQHKMDTTGNNLANMNTAGYSRRDVSFSDLLSQQVHNQPTAAQEAGRMTPNGLRVGSGASVAQTAVRFEQGGLNTTGRELDFALTAPGYFFELASDEDGSRRFTRDGAFYLTPGPGEEAVSLVNQNGEFVLGTDGGPLTIPADFQAIEAGEGGTVSVTLPDGSSLDTGQLQLAEITKPQLLKSAGGNAFTFPDLETLGLAEEDVLGDAAGASVITQGALEQSNVDMAREMNDMLQVQRNYQFHSRAISIGDEMRGLVNNLR</sequence>
<reference evidence="6 7" key="1">
    <citation type="submission" date="2017-10" db="EMBL/GenBank/DDBJ databases">
        <title>Bacillus sp. nov., a halophilic bacterium isolated from a Yangshapao Lake.</title>
        <authorList>
            <person name="Wang H."/>
        </authorList>
    </citation>
    <scope>NUCLEOTIDE SEQUENCE [LARGE SCALE GENOMIC DNA]</scope>
    <source>
        <strain evidence="6 7">YSP-3</strain>
    </source>
</reference>
<dbReference type="InterPro" id="IPR001444">
    <property type="entry name" value="Flag_bb_rod_N"/>
</dbReference>
<dbReference type="GO" id="GO:0071978">
    <property type="term" value="P:bacterial-type flagellum-dependent swarming motility"/>
    <property type="evidence" value="ECO:0007669"/>
    <property type="project" value="TreeGrafter"/>
</dbReference>
<dbReference type="PROSITE" id="PS00588">
    <property type="entry name" value="FLAGELLA_BB_ROD"/>
    <property type="match status" value="1"/>
</dbReference>
<evidence type="ECO:0000313" key="7">
    <source>
        <dbReference type="Proteomes" id="UP000248066"/>
    </source>
</evidence>
<dbReference type="PANTHER" id="PTHR30435">
    <property type="entry name" value="FLAGELLAR PROTEIN"/>
    <property type="match status" value="1"/>
</dbReference>
<dbReference type="NCBIfam" id="TIGR03506">
    <property type="entry name" value="FlgEFG_subfam"/>
    <property type="match status" value="1"/>
</dbReference>
<evidence type="ECO:0000259" key="4">
    <source>
        <dbReference type="Pfam" id="PF06429"/>
    </source>
</evidence>
<feature type="domain" description="Flagellar hook protein FlgE/F/G-like D1" evidence="5">
    <location>
        <begin position="104"/>
        <end position="171"/>
    </location>
</feature>
<keyword evidence="7" id="KW-1185">Reference proteome</keyword>
<evidence type="ECO:0000259" key="5">
    <source>
        <dbReference type="Pfam" id="PF22692"/>
    </source>
</evidence>
<name>A0A2W0HGZ0_9BACI</name>
<gene>
    <name evidence="6" type="ORF">CR205_16955</name>
</gene>
<evidence type="ECO:0000313" key="6">
    <source>
        <dbReference type="EMBL" id="PYZ96059.1"/>
    </source>
</evidence>
<protein>
    <submittedName>
        <fullName evidence="6">Flagellar biosynthesis protein FlgG</fullName>
    </submittedName>
</protein>
<dbReference type="Pfam" id="PF22692">
    <property type="entry name" value="LlgE_F_G_D1"/>
    <property type="match status" value="1"/>
</dbReference>
<dbReference type="InterPro" id="IPR053967">
    <property type="entry name" value="LlgE_F_G-like_D1"/>
</dbReference>
<accession>A0A2W0HGZ0</accession>